<dbReference type="SUPFAM" id="SSF48452">
    <property type="entry name" value="TPR-like"/>
    <property type="match status" value="1"/>
</dbReference>
<dbReference type="GO" id="GO:0009253">
    <property type="term" value="P:peptidoglycan catabolic process"/>
    <property type="evidence" value="ECO:0007669"/>
    <property type="project" value="InterPro"/>
</dbReference>
<gene>
    <name evidence="3" type="ORF">MNBD_NITROSPINAE01-417</name>
</gene>
<dbReference type="EMBL" id="UOGC01000112">
    <property type="protein sequence ID" value="VAX20939.1"/>
    <property type="molecule type" value="Genomic_DNA"/>
</dbReference>
<proteinExistence type="predicted"/>
<protein>
    <submittedName>
        <fullName evidence="3">N-acetylmuramoyl-L-alanine amidase</fullName>
        <ecNumber evidence="3">3.5.1.28</ecNumber>
    </submittedName>
</protein>
<dbReference type="Pfam" id="PF11741">
    <property type="entry name" value="AMIN"/>
    <property type="match status" value="1"/>
</dbReference>
<dbReference type="SMART" id="SM00646">
    <property type="entry name" value="Ami_3"/>
    <property type="match status" value="1"/>
</dbReference>
<dbReference type="PANTHER" id="PTHR30404:SF0">
    <property type="entry name" value="N-ACETYLMURAMOYL-L-ALANINE AMIDASE AMIC"/>
    <property type="match status" value="1"/>
</dbReference>
<dbReference type="GO" id="GO:0008745">
    <property type="term" value="F:N-acetylmuramoyl-L-alanine amidase activity"/>
    <property type="evidence" value="ECO:0007669"/>
    <property type="project" value="UniProtKB-EC"/>
</dbReference>
<accession>A0A3B1BSN5</accession>
<dbReference type="FunFam" id="3.40.630.40:FF:000005">
    <property type="entry name" value="N-acetylmuramoyl-L-alanine amidase (AmiA)"/>
    <property type="match status" value="1"/>
</dbReference>
<evidence type="ECO:0000259" key="2">
    <source>
        <dbReference type="SMART" id="SM00646"/>
    </source>
</evidence>
<name>A0A3B1BSN5_9ZZZZ</name>
<dbReference type="InterPro" id="IPR002508">
    <property type="entry name" value="MurNAc-LAA_cat"/>
</dbReference>
<dbReference type="Gene3D" id="1.25.40.10">
    <property type="entry name" value="Tetratricopeptide repeat domain"/>
    <property type="match status" value="1"/>
</dbReference>
<organism evidence="3">
    <name type="scientific">hydrothermal vent metagenome</name>
    <dbReference type="NCBI Taxonomy" id="652676"/>
    <lineage>
        <taxon>unclassified sequences</taxon>
        <taxon>metagenomes</taxon>
        <taxon>ecological metagenomes</taxon>
    </lineage>
</organism>
<dbReference type="AlphaFoldDB" id="A0A3B1BSN5"/>
<dbReference type="GO" id="GO:0030288">
    <property type="term" value="C:outer membrane-bounded periplasmic space"/>
    <property type="evidence" value="ECO:0007669"/>
    <property type="project" value="TreeGrafter"/>
</dbReference>
<reference evidence="3" key="1">
    <citation type="submission" date="2018-06" db="EMBL/GenBank/DDBJ databases">
        <authorList>
            <person name="Zhirakovskaya E."/>
        </authorList>
    </citation>
    <scope>NUCLEOTIDE SEQUENCE</scope>
</reference>
<dbReference type="EC" id="3.5.1.28" evidence="3"/>
<sequence length="535" mass="60847">MYIQKRVLTLSLFFVFALGLLPSQAAQPSVEALYQDARRHFYALFSSSSMMKERKKWKRVIKQFERITKTRPKSSRADDSLYTTGLLYERLYAKFGIKSDKKNALKSFQGVINRYPKSNLLDEAQKHIGDIRFKERDIKKAVRAFKKASKNRKSVSAKVDKRPQKLARLTSVKRYSRDGYTRLVLHLSNRTAYRAHRLKNPARVFIDFLDTGFSPSVPQLIRYKNGMAKSLRVAKNNASVTRVVVDFAEQKAFHKVTALYNPYRVVIDIGRNNIGKIAKHSANLKVKKHASLNSSPPPIKRKSGIRTIVIDPGHGGKDPGAIGPGRVKEKDITLAIAKKLKKELKKRLNARVILTRSSDTFLELDERTVIANSFNADLFISIHVNASRNRRAHGIETYFLSPARSKDELETAARENMISANNRSEVENDLTYILSDLENTSKVNDSVQLASAVQRSTINGMRKSHSGIKDKGVKQAMFYVLWRATMPSILVETGFITNRTEEKRLQRSSYIKQMAKSIATGIVKYSRTYMVAQNR</sequence>
<feature type="domain" description="MurNAc-LAA" evidence="2">
    <location>
        <begin position="368"/>
        <end position="523"/>
    </location>
</feature>
<dbReference type="InterPro" id="IPR050695">
    <property type="entry name" value="N-acetylmuramoyl_amidase_3"/>
</dbReference>
<dbReference type="PANTHER" id="PTHR30404">
    <property type="entry name" value="N-ACETYLMURAMOYL-L-ALANINE AMIDASE"/>
    <property type="match status" value="1"/>
</dbReference>
<dbReference type="Pfam" id="PF01520">
    <property type="entry name" value="Amidase_3"/>
    <property type="match status" value="1"/>
</dbReference>
<keyword evidence="1 3" id="KW-0378">Hydrolase</keyword>
<dbReference type="CDD" id="cd02696">
    <property type="entry name" value="MurNAc-LAA"/>
    <property type="match status" value="1"/>
</dbReference>
<dbReference type="InterPro" id="IPR011990">
    <property type="entry name" value="TPR-like_helical_dom_sf"/>
</dbReference>
<evidence type="ECO:0000313" key="3">
    <source>
        <dbReference type="EMBL" id="VAX20939.1"/>
    </source>
</evidence>
<dbReference type="SUPFAM" id="SSF53187">
    <property type="entry name" value="Zn-dependent exopeptidases"/>
    <property type="match status" value="1"/>
</dbReference>
<dbReference type="InterPro" id="IPR021731">
    <property type="entry name" value="AMIN_dom"/>
</dbReference>
<dbReference type="Gene3D" id="2.60.40.3500">
    <property type="match status" value="1"/>
</dbReference>
<evidence type="ECO:0000256" key="1">
    <source>
        <dbReference type="ARBA" id="ARBA00022801"/>
    </source>
</evidence>
<dbReference type="Gene3D" id="3.40.630.40">
    <property type="entry name" value="Zn-dependent exopeptidases"/>
    <property type="match status" value="1"/>
</dbReference>